<dbReference type="GO" id="GO:0016787">
    <property type="term" value="F:hydrolase activity"/>
    <property type="evidence" value="ECO:0007669"/>
    <property type="project" value="UniProtKB-KW"/>
</dbReference>
<name>A0A853BUG1_9ACTN</name>
<evidence type="ECO:0000256" key="2">
    <source>
        <dbReference type="SAM" id="MobiDB-lite"/>
    </source>
</evidence>
<keyword evidence="3" id="KW-0732">Signal</keyword>
<comment type="caution">
    <text evidence="4">The sequence shown here is derived from an EMBL/GenBank/DDBJ whole genome shotgun (WGS) entry which is preliminary data.</text>
</comment>
<evidence type="ECO:0000256" key="1">
    <source>
        <dbReference type="ARBA" id="ARBA00022801"/>
    </source>
</evidence>
<dbReference type="SUPFAM" id="SSF63817">
    <property type="entry name" value="Sortase"/>
    <property type="match status" value="1"/>
</dbReference>
<accession>A0A853BUG1</accession>
<evidence type="ECO:0000313" key="4">
    <source>
        <dbReference type="EMBL" id="NYI98753.1"/>
    </source>
</evidence>
<evidence type="ECO:0000256" key="3">
    <source>
        <dbReference type="SAM" id="SignalP"/>
    </source>
</evidence>
<dbReference type="NCBIfam" id="NF033748">
    <property type="entry name" value="class_F_sortase"/>
    <property type="match status" value="1"/>
</dbReference>
<dbReference type="EMBL" id="JACCFO010000001">
    <property type="protein sequence ID" value="NYI98753.1"/>
    <property type="molecule type" value="Genomic_DNA"/>
</dbReference>
<dbReference type="Pfam" id="PF04203">
    <property type="entry name" value="Sortase"/>
    <property type="match status" value="1"/>
</dbReference>
<evidence type="ECO:0000313" key="5">
    <source>
        <dbReference type="Proteomes" id="UP000575985"/>
    </source>
</evidence>
<keyword evidence="5" id="KW-1185">Reference proteome</keyword>
<dbReference type="InterPro" id="IPR023365">
    <property type="entry name" value="Sortase_dom-sf"/>
</dbReference>
<feature type="compositionally biased region" description="Low complexity" evidence="2">
    <location>
        <begin position="42"/>
        <end position="57"/>
    </location>
</feature>
<reference evidence="4 5" key="1">
    <citation type="submission" date="2020-07" db="EMBL/GenBank/DDBJ databases">
        <title>Sequencing the genomes of 1000 actinobacteria strains.</title>
        <authorList>
            <person name="Klenk H.-P."/>
        </authorList>
    </citation>
    <scope>NUCLEOTIDE SEQUENCE [LARGE SCALE GENOMIC DNA]</scope>
    <source>
        <strain evidence="4 5">DSM 45927</strain>
    </source>
</reference>
<feature type="signal peptide" evidence="3">
    <location>
        <begin position="1"/>
        <end position="28"/>
    </location>
</feature>
<evidence type="ECO:0008006" key="6">
    <source>
        <dbReference type="Google" id="ProtNLM"/>
    </source>
</evidence>
<organism evidence="4 5">
    <name type="scientific">Streptomonospora nanhaiensis</name>
    <dbReference type="NCBI Taxonomy" id="1323731"/>
    <lineage>
        <taxon>Bacteria</taxon>
        <taxon>Bacillati</taxon>
        <taxon>Actinomycetota</taxon>
        <taxon>Actinomycetes</taxon>
        <taxon>Streptosporangiales</taxon>
        <taxon>Nocardiopsidaceae</taxon>
        <taxon>Streptomonospora</taxon>
    </lineage>
</organism>
<dbReference type="InterPro" id="IPR005754">
    <property type="entry name" value="Sortase"/>
</dbReference>
<dbReference type="InterPro" id="IPR042001">
    <property type="entry name" value="Sortase_F"/>
</dbReference>
<proteinExistence type="predicted"/>
<keyword evidence="1" id="KW-0378">Hydrolase</keyword>
<dbReference type="CDD" id="cd05829">
    <property type="entry name" value="Sortase_F"/>
    <property type="match status" value="1"/>
</dbReference>
<protein>
    <recommendedName>
        <fullName evidence="6">Peptidase C60</fullName>
    </recommendedName>
</protein>
<sequence>MAGEAAAHALAAVCAAGALLTASLGPVAAPEAAARGPERPSPDGAPAGPAGAARPATAPARLEIDAIGLRARLLPLGLDSAGGLAPPPLEDTGAAGWYALGPAPGDPGAAVISGHRDTRTGPSVFWRLGELRPGDEVRVRRADGRDAVFEVRRSERVDKDAFPTEAVYGPVARPEIRLITCAGAFDHATGHYERNLIVYGTLARG</sequence>
<dbReference type="Proteomes" id="UP000575985">
    <property type="component" value="Unassembled WGS sequence"/>
</dbReference>
<dbReference type="AlphaFoldDB" id="A0A853BUG1"/>
<feature type="chain" id="PRO_5039401408" description="Peptidase C60" evidence="3">
    <location>
        <begin position="29"/>
        <end position="205"/>
    </location>
</feature>
<dbReference type="Gene3D" id="2.40.260.10">
    <property type="entry name" value="Sortase"/>
    <property type="match status" value="1"/>
</dbReference>
<feature type="region of interest" description="Disordered" evidence="2">
    <location>
        <begin position="31"/>
        <end position="57"/>
    </location>
</feature>
<dbReference type="RefSeq" id="WP_308251258.1">
    <property type="nucleotide sequence ID" value="NZ_JACCFO010000001.1"/>
</dbReference>
<gene>
    <name evidence="4" type="ORF">HNR12_005030</name>
</gene>